<evidence type="ECO:0000256" key="6">
    <source>
        <dbReference type="SAM" id="SignalP"/>
    </source>
</evidence>
<evidence type="ECO:0000256" key="3">
    <source>
        <dbReference type="ARBA" id="ARBA00022801"/>
    </source>
</evidence>
<dbReference type="CDD" id="cd08996">
    <property type="entry name" value="GH32_FFase"/>
    <property type="match status" value="1"/>
</dbReference>
<evidence type="ECO:0000313" key="9">
    <source>
        <dbReference type="EMBL" id="EEF60767.1"/>
    </source>
</evidence>
<protein>
    <recommendedName>
        <fullName evidence="2">beta-fructofuranosidase</fullName>
        <ecNumber evidence="2">3.2.1.26</ecNumber>
    </recommendedName>
</protein>
<evidence type="ECO:0000256" key="1">
    <source>
        <dbReference type="ARBA" id="ARBA00009902"/>
    </source>
</evidence>
<dbReference type="InterPro" id="IPR001362">
    <property type="entry name" value="Glyco_hydro_32"/>
</dbReference>
<proteinExistence type="inferred from homology"/>
<dbReference type="STRING" id="320771.Cflav_PD3625"/>
<evidence type="ECO:0000256" key="5">
    <source>
        <dbReference type="RuleBase" id="RU362110"/>
    </source>
</evidence>
<dbReference type="Pfam" id="PF00251">
    <property type="entry name" value="Glyco_hydro_32N"/>
    <property type="match status" value="1"/>
</dbReference>
<reference evidence="9 10" key="1">
    <citation type="journal article" date="2011" name="J. Bacteriol.">
        <title>Genome sequence of 'Pedosphaera parvula' Ellin514, an aerobic Verrucomicrobial isolate from pasture soil.</title>
        <authorList>
            <person name="Kant R."/>
            <person name="van Passel M.W."/>
            <person name="Sangwan P."/>
            <person name="Palva A."/>
            <person name="Lucas S."/>
            <person name="Copeland A."/>
            <person name="Lapidus A."/>
            <person name="Glavina Del Rio T."/>
            <person name="Dalin E."/>
            <person name="Tice H."/>
            <person name="Bruce D."/>
            <person name="Goodwin L."/>
            <person name="Pitluck S."/>
            <person name="Chertkov O."/>
            <person name="Larimer F.W."/>
            <person name="Land M.L."/>
            <person name="Hauser L."/>
            <person name="Brettin T.S."/>
            <person name="Detter J.C."/>
            <person name="Han S."/>
            <person name="de Vos W.M."/>
            <person name="Janssen P.H."/>
            <person name="Smidt H."/>
        </authorList>
    </citation>
    <scope>NUCLEOTIDE SEQUENCE [LARGE SCALE GENOMIC DNA]</scope>
    <source>
        <strain evidence="9 10">Ellin514</strain>
    </source>
</reference>
<dbReference type="GO" id="GO:0005975">
    <property type="term" value="P:carbohydrate metabolic process"/>
    <property type="evidence" value="ECO:0007669"/>
    <property type="project" value="InterPro"/>
</dbReference>
<dbReference type="AlphaFoldDB" id="B9XHD2"/>
<dbReference type="InterPro" id="IPR023296">
    <property type="entry name" value="Glyco_hydro_beta-prop_sf"/>
</dbReference>
<dbReference type="Gene3D" id="2.115.10.20">
    <property type="entry name" value="Glycosyl hydrolase domain, family 43"/>
    <property type="match status" value="1"/>
</dbReference>
<dbReference type="InterPro" id="IPR013148">
    <property type="entry name" value="Glyco_hydro_32_N"/>
</dbReference>
<keyword evidence="6" id="KW-0732">Signal</keyword>
<evidence type="ECO:0000256" key="4">
    <source>
        <dbReference type="ARBA" id="ARBA00023295"/>
    </source>
</evidence>
<dbReference type="SMART" id="SM00640">
    <property type="entry name" value="Glyco_32"/>
    <property type="match status" value="1"/>
</dbReference>
<sequence precursor="true">MHRPDRNKWSNLALLLAFSLLAFTAQQTVVADAPDILIADFEGPDYGHWQVTGEAFGNEPAHGTLPNQMPVTGYLGKGLVNSYLRGDQSQGTLTSPDFKILRSNINFLIGGGYHPNETCINLLIDGKVVRTATGKSRTPQDTERLTWATWNVAEFNRRNAQIQIVDKHSGGWGHINIDQIVQSDHEPAIPTAQDEKRELLTQAMASMQANLSRAEADPTRPIYHFHAPANWMNDPNGPLFHHGYYHMFYQFNPYGDNWGNMHWGHARSRDLVHWEQLPIALWPSRMQGEEHIYSGCSLITPTGKPMIIYTSIGHPLPEQWAALSDDDMIDWQKLPANPLLTETLHGKTKVYDWRDPFYFEDKGHHYLVAGGNLNEARGGEAIVNLYEAGNDELTQWKYLGVLFKHPDASIKNIECPNFFKLGNRWVLAISPYGPVQYFIGDFDATTHQFTATRHGTMDFSDAYYAPNCLLDQQGRRVMWGWVKGFKEGHGWNGCLTVPHILTLSKEGELHQEPAPELQTLRGESFHKTEMPLQAGKPFQSELKGDTLEILAEIEPGTAAASGLKLRQSDDGRNAVTIAYDGNQLDVAGTKLPFKLHDNEKTLQLHILLDKSVMEVFINHRECVTKVIYPEAADLGVSLFANGGQARVKSLDIWRIKSIW</sequence>
<feature type="domain" description="Glycosyl hydrolase family 32 C-terminal" evidence="8">
    <location>
        <begin position="516"/>
        <end position="653"/>
    </location>
</feature>
<dbReference type="EC" id="3.2.1.26" evidence="2"/>
<dbReference type="InterPro" id="IPR013189">
    <property type="entry name" value="Glyco_hydro_32_C"/>
</dbReference>
<evidence type="ECO:0000259" key="8">
    <source>
        <dbReference type="Pfam" id="PF08244"/>
    </source>
</evidence>
<comment type="similarity">
    <text evidence="1 5">Belongs to the glycosyl hydrolase 32 family.</text>
</comment>
<evidence type="ECO:0000259" key="7">
    <source>
        <dbReference type="Pfam" id="PF00251"/>
    </source>
</evidence>
<dbReference type="SUPFAM" id="SSF75005">
    <property type="entry name" value="Arabinanase/levansucrase/invertase"/>
    <property type="match status" value="1"/>
</dbReference>
<dbReference type="Gene3D" id="2.60.120.560">
    <property type="entry name" value="Exo-inulinase, domain 1"/>
    <property type="match status" value="1"/>
</dbReference>
<gene>
    <name evidence="9" type="ORF">Cflav_PD3625</name>
</gene>
<keyword evidence="4 5" id="KW-0326">Glycosidase</keyword>
<evidence type="ECO:0000256" key="2">
    <source>
        <dbReference type="ARBA" id="ARBA00012758"/>
    </source>
</evidence>
<keyword evidence="10" id="KW-1185">Reference proteome</keyword>
<dbReference type="PANTHER" id="PTHR43101">
    <property type="entry name" value="BETA-FRUCTOSIDASE"/>
    <property type="match status" value="1"/>
</dbReference>
<keyword evidence="3 5" id="KW-0378">Hydrolase</keyword>
<accession>B9XHD2</accession>
<dbReference type="EMBL" id="ABOX02000014">
    <property type="protein sequence ID" value="EEF60767.1"/>
    <property type="molecule type" value="Genomic_DNA"/>
</dbReference>
<feature type="signal peptide" evidence="6">
    <location>
        <begin position="1"/>
        <end position="24"/>
    </location>
</feature>
<dbReference type="GO" id="GO:0004564">
    <property type="term" value="F:beta-fructofuranosidase activity"/>
    <property type="evidence" value="ECO:0007669"/>
    <property type="project" value="UniProtKB-EC"/>
</dbReference>
<dbReference type="Pfam" id="PF08244">
    <property type="entry name" value="Glyco_hydro_32C"/>
    <property type="match status" value="1"/>
</dbReference>
<name>B9XHD2_PEDPL</name>
<feature type="domain" description="Glycosyl hydrolase family 32 N-terminal" evidence="7">
    <location>
        <begin position="224"/>
        <end position="513"/>
    </location>
</feature>
<dbReference type="PANTHER" id="PTHR43101:SF1">
    <property type="entry name" value="BETA-FRUCTOSIDASE"/>
    <property type="match status" value="1"/>
</dbReference>
<feature type="chain" id="PRO_5002894802" description="beta-fructofuranosidase" evidence="6">
    <location>
        <begin position="25"/>
        <end position="659"/>
    </location>
</feature>
<dbReference type="SUPFAM" id="SSF49899">
    <property type="entry name" value="Concanavalin A-like lectins/glucanases"/>
    <property type="match status" value="1"/>
</dbReference>
<evidence type="ECO:0000313" key="10">
    <source>
        <dbReference type="Proteomes" id="UP000003688"/>
    </source>
</evidence>
<organism evidence="9 10">
    <name type="scientific">Pedosphaera parvula (strain Ellin514)</name>
    <dbReference type="NCBI Taxonomy" id="320771"/>
    <lineage>
        <taxon>Bacteria</taxon>
        <taxon>Pseudomonadati</taxon>
        <taxon>Verrucomicrobiota</taxon>
        <taxon>Pedosphaerae</taxon>
        <taxon>Pedosphaerales</taxon>
        <taxon>Pedosphaeraceae</taxon>
        <taxon>Pedosphaera</taxon>
    </lineage>
</organism>
<dbReference type="Proteomes" id="UP000003688">
    <property type="component" value="Unassembled WGS sequence"/>
</dbReference>
<dbReference type="InterPro" id="IPR051214">
    <property type="entry name" value="GH32_Enzymes"/>
</dbReference>
<dbReference type="InterPro" id="IPR013320">
    <property type="entry name" value="ConA-like_dom_sf"/>
</dbReference>
<comment type="caution">
    <text evidence="9">The sequence shown here is derived from an EMBL/GenBank/DDBJ whole genome shotgun (WGS) entry which is preliminary data.</text>
</comment>